<feature type="transmembrane region" description="Helical" evidence="2">
    <location>
        <begin position="424"/>
        <end position="445"/>
    </location>
</feature>
<dbReference type="Proteomes" id="UP000198669">
    <property type="component" value="Unassembled WGS sequence"/>
</dbReference>
<keyword evidence="2" id="KW-1133">Transmembrane helix</keyword>
<gene>
    <name evidence="3" type="ORF">BHR79_04505</name>
    <name evidence="4" type="ORF">EFE40_08680</name>
    <name evidence="5" type="ORF">SAMN04515625_1472</name>
</gene>
<organism evidence="3 6">
    <name type="scientific">Methanohalophilus halophilus</name>
    <dbReference type="NCBI Taxonomy" id="2177"/>
    <lineage>
        <taxon>Archaea</taxon>
        <taxon>Methanobacteriati</taxon>
        <taxon>Methanobacteriota</taxon>
        <taxon>Stenosarchaea group</taxon>
        <taxon>Methanomicrobia</taxon>
        <taxon>Methanosarcinales</taxon>
        <taxon>Methanosarcinaceae</taxon>
        <taxon>Methanohalophilus</taxon>
    </lineage>
</organism>
<dbReference type="GeneID" id="30582999"/>
<feature type="compositionally biased region" description="Low complexity" evidence="1">
    <location>
        <begin position="390"/>
        <end position="409"/>
    </location>
</feature>
<keyword evidence="6" id="KW-1185">Reference proteome</keyword>
<evidence type="ECO:0000313" key="4">
    <source>
        <dbReference type="EMBL" id="RNI08015.1"/>
    </source>
</evidence>
<evidence type="ECO:0000313" key="6">
    <source>
        <dbReference type="Proteomes" id="UP000186879"/>
    </source>
</evidence>
<protein>
    <submittedName>
        <fullName evidence="4">PGF-pre-PGF domain-containing protein</fullName>
    </submittedName>
</protein>
<dbReference type="NCBIfam" id="TIGR04213">
    <property type="entry name" value="PGF_pre_PGF"/>
    <property type="match status" value="1"/>
</dbReference>
<accession>A0A1L3Q1U3</accession>
<keyword evidence="2" id="KW-0812">Transmembrane</keyword>
<evidence type="ECO:0000256" key="1">
    <source>
        <dbReference type="SAM" id="MobiDB-lite"/>
    </source>
</evidence>
<name>A0A1L3Q1U3_9EURY</name>
<feature type="region of interest" description="Disordered" evidence="1">
    <location>
        <begin position="204"/>
        <end position="234"/>
    </location>
</feature>
<evidence type="ECO:0000313" key="5">
    <source>
        <dbReference type="EMBL" id="SDW71101.1"/>
    </source>
</evidence>
<keyword evidence="2" id="KW-0472">Membrane</keyword>
<dbReference type="AlphaFoldDB" id="A0A1L3Q1U3"/>
<feature type="compositionally biased region" description="Gly residues" evidence="1">
    <location>
        <begin position="222"/>
        <end position="231"/>
    </location>
</feature>
<evidence type="ECO:0000313" key="3">
    <source>
        <dbReference type="EMBL" id="APH38820.1"/>
    </source>
</evidence>
<dbReference type="RefSeq" id="WP_072561267.1">
    <property type="nucleotide sequence ID" value="NZ_CP017921.1"/>
</dbReference>
<evidence type="ECO:0000313" key="7">
    <source>
        <dbReference type="Proteomes" id="UP000198669"/>
    </source>
</evidence>
<dbReference type="STRING" id="2177.BHR79_04505"/>
<dbReference type="EMBL" id="RJJG01000006">
    <property type="protein sequence ID" value="RNI08015.1"/>
    <property type="molecule type" value="Genomic_DNA"/>
</dbReference>
<feature type="region of interest" description="Disordered" evidence="1">
    <location>
        <begin position="387"/>
        <end position="422"/>
    </location>
</feature>
<dbReference type="KEGG" id="mhaz:BHR79_04505"/>
<reference evidence="5 7" key="2">
    <citation type="submission" date="2016-10" db="EMBL/GenBank/DDBJ databases">
        <authorList>
            <person name="de Groot N.N."/>
        </authorList>
    </citation>
    <scope>NUCLEOTIDE SEQUENCE [LARGE SCALE GENOMIC DNA]</scope>
    <source>
        <strain evidence="5 7">Z-7982</strain>
    </source>
</reference>
<proteinExistence type="predicted"/>
<feature type="compositionally biased region" description="Polar residues" evidence="1">
    <location>
        <begin position="412"/>
        <end position="422"/>
    </location>
</feature>
<evidence type="ECO:0000313" key="8">
    <source>
        <dbReference type="Proteomes" id="UP000267921"/>
    </source>
</evidence>
<dbReference type="Proteomes" id="UP000186879">
    <property type="component" value="Chromosome"/>
</dbReference>
<dbReference type="EMBL" id="FNMU01000004">
    <property type="protein sequence ID" value="SDW71101.1"/>
    <property type="molecule type" value="Genomic_DNA"/>
</dbReference>
<reference evidence="4 8" key="3">
    <citation type="submission" date="2018-10" db="EMBL/GenBank/DDBJ databases">
        <title>Cultivation of a novel Methanohalophilus strain from Kebrit Deep of the Red Sea and a genomic comparison of members of the genus Methanohalophilus.</title>
        <authorList>
            <person name="Guan Y."/>
            <person name="Ngugi D.K."/>
            <person name="Stingl U."/>
        </authorList>
    </citation>
    <scope>NUCLEOTIDE SEQUENCE [LARGE SCALE GENOMIC DNA]</scope>
    <source>
        <strain evidence="4 8">DSM 3094</strain>
    </source>
</reference>
<dbReference type="Proteomes" id="UP000267921">
    <property type="component" value="Unassembled WGS sequence"/>
</dbReference>
<dbReference type="InterPro" id="IPR026453">
    <property type="entry name" value="PGF_pre_PGF"/>
</dbReference>
<dbReference type="EMBL" id="CP017921">
    <property type="protein sequence ID" value="APH38820.1"/>
    <property type="molecule type" value="Genomic_DNA"/>
</dbReference>
<sequence length="452" mass="47985">MRTTNVVLIAIFLFLSCMTVAGAIPGNPHSVYGQINDTDGNGINAANVQFIYNGEVLDSDLTDANGDYRVYLTDVDEGETVSMFVDGEDTGESIIFDNYGDTELNYILEVTEEPMPHTVSGYITDADGDGLDAAEVQFRDGGDTIINVSSTNATGYYNVSISGVVEGSTLDMYVDVSAEDATNTGNTITFTPGKFEELDYQFEEKDDDPFTPSGGSSTSSSSGGGGGGGSTGEAFENIASKDAQTQTVTAGANANYEFDGEGNDVTFVQFRGATNSGQIKVLIELLKDTSALVDEDAPGNVYQNVNIWVGNAAFDDDNMEDPVIGFRVSMDWMSDNGVDPASIALFHYENGWEQLETTQTDEDSDYFYFEADTTGFSPFAISTVESSAIQTQDTGGDTQTDSTGESTDTQQEDSIGSDNNSTDVPALSTIGIIGLVALVGIGAAYSMKKKNS</sequence>
<reference evidence="3 6" key="1">
    <citation type="submission" date="2016-10" db="EMBL/GenBank/DDBJ databases">
        <title>Methanohalophilus halophilus.</title>
        <authorList>
            <person name="L'haridon S."/>
        </authorList>
    </citation>
    <scope>NUCLEOTIDE SEQUENCE [LARGE SCALE GENOMIC DNA]</scope>
    <source>
        <strain evidence="3 6">Z-7982</strain>
    </source>
</reference>
<dbReference type="PROSITE" id="PS51257">
    <property type="entry name" value="PROKAR_LIPOPROTEIN"/>
    <property type="match status" value="1"/>
</dbReference>
<evidence type="ECO:0000256" key="2">
    <source>
        <dbReference type="SAM" id="Phobius"/>
    </source>
</evidence>
<dbReference type="OrthoDB" id="103676at2157"/>